<keyword evidence="1" id="KW-0597">Phosphoprotein</keyword>
<gene>
    <name evidence="4" type="ORF">SADFL11_2939</name>
</gene>
<comment type="caution">
    <text evidence="4">The sequence shown here is derived from an EMBL/GenBank/DDBJ whole genome shotgun (WGS) entry which is preliminary data.</text>
</comment>
<evidence type="ECO:0000313" key="4">
    <source>
        <dbReference type="EMBL" id="EEE45650.2"/>
    </source>
</evidence>
<accession>A0A5E8H060</accession>
<dbReference type="InterPro" id="IPR046947">
    <property type="entry name" value="LytR-like"/>
</dbReference>
<dbReference type="AlphaFoldDB" id="A0A5E8H060"/>
<evidence type="ECO:0000259" key="2">
    <source>
        <dbReference type="PROSITE" id="PS50110"/>
    </source>
</evidence>
<dbReference type="RefSeq" id="WP_040450602.1">
    <property type="nucleotide sequence ID" value="NZ_CM011002.1"/>
</dbReference>
<dbReference type="Gene3D" id="3.40.50.2300">
    <property type="match status" value="1"/>
</dbReference>
<dbReference type="PROSITE" id="PS50110">
    <property type="entry name" value="RESPONSE_REGULATORY"/>
    <property type="match status" value="1"/>
</dbReference>
<dbReference type="GO" id="GO:0000156">
    <property type="term" value="F:phosphorelay response regulator activity"/>
    <property type="evidence" value="ECO:0007669"/>
    <property type="project" value="InterPro"/>
</dbReference>
<organism evidence="4 5">
    <name type="scientific">Roseibium alexandrii (strain DSM 17067 / NCIMB 14079 / DFL-11)</name>
    <name type="common">Labrenzia alexandrii</name>
    <dbReference type="NCBI Taxonomy" id="244592"/>
    <lineage>
        <taxon>Bacteria</taxon>
        <taxon>Pseudomonadati</taxon>
        <taxon>Pseudomonadota</taxon>
        <taxon>Alphaproteobacteria</taxon>
        <taxon>Hyphomicrobiales</taxon>
        <taxon>Stappiaceae</taxon>
        <taxon>Roseibium</taxon>
    </lineage>
</organism>
<evidence type="ECO:0000259" key="3">
    <source>
        <dbReference type="PROSITE" id="PS50930"/>
    </source>
</evidence>
<sequence length="240" mass="26796">MLRLIVVDDEPPARRLLSRMCASHDDVEVVGAAANLAEASSQLKALSPDAVFLDINLGQDRPNGFALLDGKQSQIQIVFVTAHADHAVQAFDHGAVDYLLKPVEPDRLKRAIDRLRLNKLHLEAKAVASDEQRVTIRVDGTIQFLVLRDIAMLQAEGDYTRIHLTHEREILVSKRLGQFEADIEHPDFVRISRFLIMNRAAIRTIRHAEAGKQAVTLKGQGEPITVGRAAARRLRAWSKQ</sequence>
<dbReference type="Pfam" id="PF04397">
    <property type="entry name" value="LytTR"/>
    <property type="match status" value="1"/>
</dbReference>
<feature type="modified residue" description="4-aspartylphosphate" evidence="1">
    <location>
        <position position="54"/>
    </location>
</feature>
<dbReference type="InterPro" id="IPR011006">
    <property type="entry name" value="CheY-like_superfamily"/>
</dbReference>
<dbReference type="Proteomes" id="UP000004703">
    <property type="component" value="Chromosome"/>
</dbReference>
<dbReference type="PANTHER" id="PTHR37299">
    <property type="entry name" value="TRANSCRIPTIONAL REGULATOR-RELATED"/>
    <property type="match status" value="1"/>
</dbReference>
<reference evidence="4 5" key="2">
    <citation type="submission" date="2013-04" db="EMBL/GenBank/DDBJ databases">
        <authorList>
            <person name="Fiebig A."/>
            <person name="Pradella S."/>
            <person name="Wagner-Doebler I."/>
        </authorList>
    </citation>
    <scope>NUCLEOTIDE SEQUENCE [LARGE SCALE GENOMIC DNA]</scope>
    <source>
        <strain evidence="5">DSM 17067 / NCIMB 14079 / DFL-11</strain>
    </source>
</reference>
<dbReference type="Gene3D" id="2.40.50.1020">
    <property type="entry name" value="LytTr DNA-binding domain"/>
    <property type="match status" value="1"/>
</dbReference>
<dbReference type="SMART" id="SM00448">
    <property type="entry name" value="REC"/>
    <property type="match status" value="1"/>
</dbReference>
<dbReference type="SUPFAM" id="SSF52172">
    <property type="entry name" value="CheY-like"/>
    <property type="match status" value="1"/>
</dbReference>
<evidence type="ECO:0000256" key="1">
    <source>
        <dbReference type="PROSITE-ProRule" id="PRU00169"/>
    </source>
</evidence>
<dbReference type="GO" id="GO:0003677">
    <property type="term" value="F:DNA binding"/>
    <property type="evidence" value="ECO:0007669"/>
    <property type="project" value="InterPro"/>
</dbReference>
<dbReference type="PROSITE" id="PS50930">
    <property type="entry name" value="HTH_LYTTR"/>
    <property type="match status" value="1"/>
</dbReference>
<feature type="domain" description="Response regulatory" evidence="2">
    <location>
        <begin position="3"/>
        <end position="116"/>
    </location>
</feature>
<evidence type="ECO:0000313" key="5">
    <source>
        <dbReference type="Proteomes" id="UP000004703"/>
    </source>
</evidence>
<proteinExistence type="predicted"/>
<feature type="domain" description="HTH LytTR-type" evidence="3">
    <location>
        <begin position="134"/>
        <end position="240"/>
    </location>
</feature>
<dbReference type="InterPro" id="IPR007492">
    <property type="entry name" value="LytTR_DNA-bd_dom"/>
</dbReference>
<dbReference type="PANTHER" id="PTHR37299:SF1">
    <property type="entry name" value="STAGE 0 SPORULATION PROTEIN A HOMOLOG"/>
    <property type="match status" value="1"/>
</dbReference>
<name>A0A5E8H060_ROSAD</name>
<dbReference type="SMART" id="SM00850">
    <property type="entry name" value="LytTR"/>
    <property type="match status" value="1"/>
</dbReference>
<dbReference type="InterPro" id="IPR001789">
    <property type="entry name" value="Sig_transdc_resp-reg_receiver"/>
</dbReference>
<protein>
    <submittedName>
        <fullName evidence="4">Response regulator of the LytR/AlgR family</fullName>
    </submittedName>
</protein>
<dbReference type="EMBL" id="ACCU02000003">
    <property type="protein sequence ID" value="EEE45650.2"/>
    <property type="molecule type" value="Genomic_DNA"/>
</dbReference>
<reference evidence="4 5" key="1">
    <citation type="submission" date="2008-01" db="EMBL/GenBank/DDBJ databases">
        <authorList>
            <person name="Wagner-Dobler I."/>
            <person name="Ferriera S."/>
            <person name="Johnson J."/>
            <person name="Kravitz S."/>
            <person name="Beeson K."/>
            <person name="Sutton G."/>
            <person name="Rogers Y.-H."/>
            <person name="Friedman R."/>
            <person name="Frazier M."/>
            <person name="Venter J.C."/>
        </authorList>
    </citation>
    <scope>NUCLEOTIDE SEQUENCE [LARGE SCALE GENOMIC DNA]</scope>
    <source>
        <strain evidence="5">DSM 17067 / NCIMB 14079 / DFL-11</strain>
    </source>
</reference>
<dbReference type="Pfam" id="PF00072">
    <property type="entry name" value="Response_reg"/>
    <property type="match status" value="1"/>
</dbReference>